<dbReference type="PATRIC" id="fig|294.194.peg.49"/>
<comment type="caution">
    <text evidence="1">The sequence shown here is derived from an EMBL/GenBank/DDBJ whole genome shotgun (WGS) entry which is preliminary data.</text>
</comment>
<organism evidence="1 2">
    <name type="scientific">Pseudomonas fluorescens</name>
    <dbReference type="NCBI Taxonomy" id="294"/>
    <lineage>
        <taxon>Bacteria</taxon>
        <taxon>Pseudomonadati</taxon>
        <taxon>Pseudomonadota</taxon>
        <taxon>Gammaproteobacteria</taxon>
        <taxon>Pseudomonadales</taxon>
        <taxon>Pseudomonadaceae</taxon>
        <taxon>Pseudomonas</taxon>
    </lineage>
</organism>
<dbReference type="EMBL" id="LCYA01000002">
    <property type="protein sequence ID" value="KWV90047.1"/>
    <property type="molecule type" value="Genomic_DNA"/>
</dbReference>
<accession>A0A109LLI3</accession>
<dbReference type="AlphaFoldDB" id="A0A109LLI3"/>
<dbReference type="Proteomes" id="UP000061348">
    <property type="component" value="Unassembled WGS sequence"/>
</dbReference>
<name>A0A109LLI3_PSEFL</name>
<evidence type="ECO:0000313" key="2">
    <source>
        <dbReference type="Proteomes" id="UP000061348"/>
    </source>
</evidence>
<gene>
    <name evidence="1" type="ORF">PFLmoz3_00043</name>
</gene>
<sequence>MGTEDDDNVVGYLVEFFDKDRTACAQVFDHELVMHDFVAHINRRPEDFQGAVDDFDRPVHASAEATGVGEFDLHAVPRALQAKKLDQLSSIE</sequence>
<reference evidence="1 2" key="1">
    <citation type="submission" date="2015-05" db="EMBL/GenBank/DDBJ databases">
        <title>A genomic and transcriptomic approach to investigate the blue pigment phenotype in Pseudomonas fluorescens.</title>
        <authorList>
            <person name="Andreani N.A."/>
            <person name="Cardazzo B."/>
        </authorList>
    </citation>
    <scope>NUCLEOTIDE SEQUENCE [LARGE SCALE GENOMIC DNA]</scope>
    <source>
        <strain evidence="1 2">Ps_22</strain>
    </source>
</reference>
<proteinExistence type="predicted"/>
<evidence type="ECO:0000313" key="1">
    <source>
        <dbReference type="EMBL" id="KWV90047.1"/>
    </source>
</evidence>
<protein>
    <submittedName>
        <fullName evidence="1">Uncharacterized protein</fullName>
    </submittedName>
</protein>